<evidence type="ECO:0000313" key="2">
    <source>
        <dbReference type="EMBL" id="VDI20371.1"/>
    </source>
</evidence>
<gene>
    <name evidence="2" type="ORF">MGAL_10B054540</name>
</gene>
<reference evidence="2" key="1">
    <citation type="submission" date="2018-11" db="EMBL/GenBank/DDBJ databases">
        <authorList>
            <person name="Alioto T."/>
            <person name="Alioto T."/>
        </authorList>
    </citation>
    <scope>NUCLEOTIDE SEQUENCE</scope>
</reference>
<sequence>MDNVSLHRGVYRRNDVRSNQFGSGTISQTGNQSNSRSPNQDNRYSDYSPRRHNAAVVGEGIFQGDHHVWCGYQHEMPCRLTSPIKFKIGDKQFNQQLYVAPVSCDMILGCDFIMHNRVVMNIRELTITVQNRTCH</sequence>
<dbReference type="Gene3D" id="2.40.70.10">
    <property type="entry name" value="Acid Proteases"/>
    <property type="match status" value="1"/>
</dbReference>
<evidence type="ECO:0000256" key="1">
    <source>
        <dbReference type="SAM" id="MobiDB-lite"/>
    </source>
</evidence>
<comment type="caution">
    <text evidence="2">The sequence shown here is derived from an EMBL/GenBank/DDBJ whole genome shotgun (WGS) entry which is preliminary data.</text>
</comment>
<proteinExistence type="predicted"/>
<name>A0A8B6DL72_MYTGA</name>
<dbReference type="Proteomes" id="UP000596742">
    <property type="component" value="Unassembled WGS sequence"/>
</dbReference>
<protein>
    <submittedName>
        <fullName evidence="2">Uncharacterized protein</fullName>
    </submittedName>
</protein>
<evidence type="ECO:0000313" key="3">
    <source>
        <dbReference type="Proteomes" id="UP000596742"/>
    </source>
</evidence>
<organism evidence="2 3">
    <name type="scientific">Mytilus galloprovincialis</name>
    <name type="common">Mediterranean mussel</name>
    <dbReference type="NCBI Taxonomy" id="29158"/>
    <lineage>
        <taxon>Eukaryota</taxon>
        <taxon>Metazoa</taxon>
        <taxon>Spiralia</taxon>
        <taxon>Lophotrochozoa</taxon>
        <taxon>Mollusca</taxon>
        <taxon>Bivalvia</taxon>
        <taxon>Autobranchia</taxon>
        <taxon>Pteriomorphia</taxon>
        <taxon>Mytilida</taxon>
        <taxon>Mytiloidea</taxon>
        <taxon>Mytilidae</taxon>
        <taxon>Mytilinae</taxon>
        <taxon>Mytilus</taxon>
    </lineage>
</organism>
<dbReference type="InterPro" id="IPR021109">
    <property type="entry name" value="Peptidase_aspartic_dom_sf"/>
</dbReference>
<dbReference type="EMBL" id="UYJE01003580">
    <property type="protein sequence ID" value="VDI20371.1"/>
    <property type="molecule type" value="Genomic_DNA"/>
</dbReference>
<feature type="compositionally biased region" description="Polar residues" evidence="1">
    <location>
        <begin position="17"/>
        <end position="42"/>
    </location>
</feature>
<dbReference type="AlphaFoldDB" id="A0A8B6DL72"/>
<dbReference type="OrthoDB" id="3439159at2759"/>
<keyword evidence="3" id="KW-1185">Reference proteome</keyword>
<feature type="region of interest" description="Disordered" evidence="1">
    <location>
        <begin position="17"/>
        <end position="45"/>
    </location>
</feature>
<accession>A0A8B6DL72</accession>